<feature type="domain" description="FBD" evidence="1">
    <location>
        <begin position="357"/>
        <end position="425"/>
    </location>
</feature>
<organism evidence="2 3">
    <name type="scientific">Rehmannia glutinosa</name>
    <name type="common">Chinese foxglove</name>
    <dbReference type="NCBI Taxonomy" id="99300"/>
    <lineage>
        <taxon>Eukaryota</taxon>
        <taxon>Viridiplantae</taxon>
        <taxon>Streptophyta</taxon>
        <taxon>Embryophyta</taxon>
        <taxon>Tracheophyta</taxon>
        <taxon>Spermatophyta</taxon>
        <taxon>Magnoliopsida</taxon>
        <taxon>eudicotyledons</taxon>
        <taxon>Gunneridae</taxon>
        <taxon>Pentapetalae</taxon>
        <taxon>asterids</taxon>
        <taxon>lamiids</taxon>
        <taxon>Lamiales</taxon>
        <taxon>Orobanchaceae</taxon>
        <taxon>Rehmannieae</taxon>
        <taxon>Rehmannia</taxon>
    </lineage>
</organism>
<gene>
    <name evidence="2" type="ORF">DH2020_005734</name>
</gene>
<protein>
    <recommendedName>
        <fullName evidence="1">FBD domain-containing protein</fullName>
    </recommendedName>
</protein>
<keyword evidence="3" id="KW-1185">Reference proteome</keyword>
<dbReference type="InterPro" id="IPR032675">
    <property type="entry name" value="LRR_dom_sf"/>
</dbReference>
<dbReference type="EMBL" id="JABTTQ020000004">
    <property type="protein sequence ID" value="KAK6158420.1"/>
    <property type="molecule type" value="Genomic_DNA"/>
</dbReference>
<name>A0ABR0XH05_REHGL</name>
<dbReference type="Pfam" id="PF24758">
    <property type="entry name" value="LRR_At5g56370"/>
    <property type="match status" value="1"/>
</dbReference>
<dbReference type="InterPro" id="IPR055411">
    <property type="entry name" value="LRR_FXL15/At3g58940/PEG3-like"/>
</dbReference>
<dbReference type="PANTHER" id="PTHR34223">
    <property type="entry name" value="OS11G0201299 PROTEIN"/>
    <property type="match status" value="1"/>
</dbReference>
<dbReference type="PANTHER" id="PTHR34223:SF51">
    <property type="entry name" value="OS06G0556300 PROTEIN"/>
    <property type="match status" value="1"/>
</dbReference>
<proteinExistence type="predicted"/>
<dbReference type="SMART" id="SM00579">
    <property type="entry name" value="FBD"/>
    <property type="match status" value="1"/>
</dbReference>
<evidence type="ECO:0000313" key="3">
    <source>
        <dbReference type="Proteomes" id="UP001318860"/>
    </source>
</evidence>
<dbReference type="SUPFAM" id="SSF81383">
    <property type="entry name" value="F-box domain"/>
    <property type="match status" value="1"/>
</dbReference>
<dbReference type="InterPro" id="IPR036047">
    <property type="entry name" value="F-box-like_dom_sf"/>
</dbReference>
<accession>A0ABR0XH05</accession>
<dbReference type="InterPro" id="IPR006566">
    <property type="entry name" value="FBD"/>
</dbReference>
<comment type="caution">
    <text evidence="2">The sequence shown here is derived from an EMBL/GenBank/DDBJ whole genome shotgun (WGS) entry which is preliminary data.</text>
</comment>
<dbReference type="InterPro" id="IPR053197">
    <property type="entry name" value="F-box_SCFL_complex_component"/>
</dbReference>
<sequence length="425" mass="49093">MENSSNEDKETCLPTKKLKTYDANKDYINDLPDPVLVHILSFLPLRDAVRTVLLRRFGKLWLSMPVLDLDNCVYRENEDDDDVEICDYEKFMDIIHQVWNHRDENILDKLHLRFWFPLTYSKFESALDRLELEKEKAAAYQIEKLVGYAINRKVKVLDLNFKGCGYLAPVKELYKLPNVFSSNYLTELRLAVCDIRSCGEIDLQALRVLFLNKVILSDKAMVRILRGCPFLEDLSLVDCYGLGKLKSGNPNLKKVRLSLDAEKKQFVLSCPHVVSLEISGWIERANLFDVSSLVDASICFNILFKCEQRSYVDVLTLLLKIHHCKTFSPCGWSILSEEARWVLEHDFDGEKYWDSKKATFPCLENITIYGRIDAPYVIQMVKFLLKNAPMLQKMVISTEKSLEVSLSREFLTFPIASSQASIHFS</sequence>
<evidence type="ECO:0000259" key="1">
    <source>
        <dbReference type="SMART" id="SM00579"/>
    </source>
</evidence>
<evidence type="ECO:0000313" key="2">
    <source>
        <dbReference type="EMBL" id="KAK6158420.1"/>
    </source>
</evidence>
<dbReference type="SUPFAM" id="SSF52047">
    <property type="entry name" value="RNI-like"/>
    <property type="match status" value="1"/>
</dbReference>
<dbReference type="Proteomes" id="UP001318860">
    <property type="component" value="Unassembled WGS sequence"/>
</dbReference>
<reference evidence="2 3" key="1">
    <citation type="journal article" date="2021" name="Comput. Struct. Biotechnol. J.">
        <title>De novo genome assembly of the potent medicinal plant Rehmannia glutinosa using nanopore technology.</title>
        <authorList>
            <person name="Ma L."/>
            <person name="Dong C."/>
            <person name="Song C."/>
            <person name="Wang X."/>
            <person name="Zheng X."/>
            <person name="Niu Y."/>
            <person name="Chen S."/>
            <person name="Feng W."/>
        </authorList>
    </citation>
    <scope>NUCLEOTIDE SEQUENCE [LARGE SCALE GENOMIC DNA]</scope>
    <source>
        <strain evidence="2">DH-2019</strain>
    </source>
</reference>
<dbReference type="Gene3D" id="3.80.10.10">
    <property type="entry name" value="Ribonuclease Inhibitor"/>
    <property type="match status" value="1"/>
</dbReference>